<dbReference type="InterPro" id="IPR032675">
    <property type="entry name" value="LRR_dom_sf"/>
</dbReference>
<dbReference type="InterPro" id="IPR001611">
    <property type="entry name" value="Leu-rich_rpt"/>
</dbReference>
<dbReference type="GO" id="GO:0016020">
    <property type="term" value="C:membrane"/>
    <property type="evidence" value="ECO:0007669"/>
    <property type="project" value="UniProtKB-SubCell"/>
</dbReference>
<evidence type="ECO:0000256" key="2">
    <source>
        <dbReference type="ARBA" id="ARBA00022692"/>
    </source>
</evidence>
<dbReference type="Pfam" id="PF00560">
    <property type="entry name" value="LRR_1"/>
    <property type="match status" value="1"/>
</dbReference>
<dbReference type="SUPFAM" id="SSF52058">
    <property type="entry name" value="L domain-like"/>
    <property type="match status" value="1"/>
</dbReference>
<sequence>MSSNDLTGEIPIGITKLLEIKGLNLSRNGFYGNVPNEIGQLKVLDLSINNFAGEIPQSMTGLNFLAYLNLSNNFSGKIPSGTQLQGFNMSAYEGNTRLCGKPLTNI</sequence>
<keyword evidence="7" id="KW-0675">Receptor</keyword>
<keyword evidence="6" id="KW-0325">Glycoprotein</keyword>
<accession>A0AAD8N114</accession>
<comment type="caution">
    <text evidence="7">The sequence shown here is derived from an EMBL/GenBank/DDBJ whole genome shotgun (WGS) entry which is preliminary data.</text>
</comment>
<evidence type="ECO:0000256" key="1">
    <source>
        <dbReference type="ARBA" id="ARBA00004479"/>
    </source>
</evidence>
<dbReference type="Proteomes" id="UP001237642">
    <property type="component" value="Unassembled WGS sequence"/>
</dbReference>
<comment type="subcellular location">
    <subcellularLocation>
        <location evidence="1">Membrane</location>
        <topology evidence="1">Single-pass type I membrane protein</topology>
    </subcellularLocation>
</comment>
<dbReference type="Gene3D" id="3.80.10.10">
    <property type="entry name" value="Ribonuclease Inhibitor"/>
    <property type="match status" value="1"/>
</dbReference>
<evidence type="ECO:0000256" key="5">
    <source>
        <dbReference type="ARBA" id="ARBA00023136"/>
    </source>
</evidence>
<protein>
    <submittedName>
        <fullName evidence="7">Receptor like protein 42</fullName>
    </submittedName>
</protein>
<keyword evidence="2" id="KW-0812">Transmembrane</keyword>
<name>A0AAD8N114_9APIA</name>
<proteinExistence type="predicted"/>
<reference evidence="7" key="1">
    <citation type="submission" date="2023-02" db="EMBL/GenBank/DDBJ databases">
        <title>Genome of toxic invasive species Heracleum sosnowskyi carries increased number of genes despite the absence of recent whole-genome duplications.</title>
        <authorList>
            <person name="Schelkunov M."/>
            <person name="Shtratnikova V."/>
            <person name="Makarenko M."/>
            <person name="Klepikova A."/>
            <person name="Omelchenko D."/>
            <person name="Novikova G."/>
            <person name="Obukhova E."/>
            <person name="Bogdanov V."/>
            <person name="Penin A."/>
            <person name="Logacheva M."/>
        </authorList>
    </citation>
    <scope>NUCLEOTIDE SEQUENCE</scope>
    <source>
        <strain evidence="7">Hsosn_3</strain>
        <tissue evidence="7">Leaf</tissue>
    </source>
</reference>
<evidence type="ECO:0000313" key="7">
    <source>
        <dbReference type="EMBL" id="KAK1392614.1"/>
    </source>
</evidence>
<evidence type="ECO:0000256" key="4">
    <source>
        <dbReference type="ARBA" id="ARBA00022989"/>
    </source>
</evidence>
<keyword evidence="4" id="KW-1133">Transmembrane helix</keyword>
<dbReference type="AlphaFoldDB" id="A0AAD8N114"/>
<reference evidence="7" key="2">
    <citation type="submission" date="2023-05" db="EMBL/GenBank/DDBJ databases">
        <authorList>
            <person name="Schelkunov M.I."/>
        </authorList>
    </citation>
    <scope>NUCLEOTIDE SEQUENCE</scope>
    <source>
        <strain evidence="7">Hsosn_3</strain>
        <tissue evidence="7">Leaf</tissue>
    </source>
</reference>
<keyword evidence="3" id="KW-0732">Signal</keyword>
<evidence type="ECO:0000313" key="8">
    <source>
        <dbReference type="Proteomes" id="UP001237642"/>
    </source>
</evidence>
<evidence type="ECO:0000256" key="6">
    <source>
        <dbReference type="ARBA" id="ARBA00023180"/>
    </source>
</evidence>
<evidence type="ECO:0000256" key="3">
    <source>
        <dbReference type="ARBA" id="ARBA00022729"/>
    </source>
</evidence>
<gene>
    <name evidence="7" type="ORF">POM88_011670</name>
</gene>
<dbReference type="EMBL" id="JAUIZM010000003">
    <property type="protein sequence ID" value="KAK1392614.1"/>
    <property type="molecule type" value="Genomic_DNA"/>
</dbReference>
<keyword evidence="5" id="KW-0472">Membrane</keyword>
<dbReference type="InterPro" id="IPR046956">
    <property type="entry name" value="RLP23-like"/>
</dbReference>
<keyword evidence="8" id="KW-1185">Reference proteome</keyword>
<dbReference type="PANTHER" id="PTHR48063">
    <property type="entry name" value="LRR RECEPTOR-LIKE KINASE"/>
    <property type="match status" value="1"/>
</dbReference>
<organism evidence="7 8">
    <name type="scientific">Heracleum sosnowskyi</name>
    <dbReference type="NCBI Taxonomy" id="360622"/>
    <lineage>
        <taxon>Eukaryota</taxon>
        <taxon>Viridiplantae</taxon>
        <taxon>Streptophyta</taxon>
        <taxon>Embryophyta</taxon>
        <taxon>Tracheophyta</taxon>
        <taxon>Spermatophyta</taxon>
        <taxon>Magnoliopsida</taxon>
        <taxon>eudicotyledons</taxon>
        <taxon>Gunneridae</taxon>
        <taxon>Pentapetalae</taxon>
        <taxon>asterids</taxon>
        <taxon>campanulids</taxon>
        <taxon>Apiales</taxon>
        <taxon>Apiaceae</taxon>
        <taxon>Apioideae</taxon>
        <taxon>apioid superclade</taxon>
        <taxon>Tordylieae</taxon>
        <taxon>Tordyliinae</taxon>
        <taxon>Heracleum</taxon>
    </lineage>
</organism>
<dbReference type="PANTHER" id="PTHR48063:SF103">
    <property type="entry name" value="LEUCINE-RICH RECEPTOR-LIKE KINASE FAMILY PROTEIN"/>
    <property type="match status" value="1"/>
</dbReference>